<evidence type="ECO:0000256" key="1">
    <source>
        <dbReference type="SAM" id="MobiDB-lite"/>
    </source>
</evidence>
<dbReference type="Proteomes" id="UP000193380">
    <property type="component" value="Unassembled WGS sequence"/>
</dbReference>
<feature type="region of interest" description="Disordered" evidence="1">
    <location>
        <begin position="63"/>
        <end position="87"/>
    </location>
</feature>
<dbReference type="AlphaFoldDB" id="A0A060W616"/>
<dbReference type="EMBL" id="FR904410">
    <property type="protein sequence ID" value="CDQ62547.1"/>
    <property type="molecule type" value="Genomic_DNA"/>
</dbReference>
<sequence>MRIFFQLSCCGTVSGNLKRLGCIGSEITLNFFLFHKTGNPSFIDLLGIITFLPSTVINLNNSKPTMSTKEETPVADGDKPQTSSWKDSIYNPRTGEFIGRTAKSWDNTVWCLGIFLEWILDIETEFLCLHASL</sequence>
<feature type="compositionally biased region" description="Basic and acidic residues" evidence="1">
    <location>
        <begin position="68"/>
        <end position="79"/>
    </location>
</feature>
<accession>A0A060W616</accession>
<reference evidence="2" key="1">
    <citation type="journal article" date="2014" name="Nat. Commun.">
        <title>The rainbow trout genome provides novel insights into evolution after whole-genome duplication in vertebrates.</title>
        <authorList>
            <person name="Berthelot C."/>
            <person name="Brunet F."/>
            <person name="Chalopin D."/>
            <person name="Juanchich A."/>
            <person name="Bernard M."/>
            <person name="Noel B."/>
            <person name="Bento P."/>
            <person name="Da Silva C."/>
            <person name="Labadie K."/>
            <person name="Alberti A."/>
            <person name="Aury J.M."/>
            <person name="Louis A."/>
            <person name="Dehais P."/>
            <person name="Bardou P."/>
            <person name="Montfort J."/>
            <person name="Klopp C."/>
            <person name="Cabau C."/>
            <person name="Gaspin C."/>
            <person name="Thorgaard G.H."/>
            <person name="Boussaha M."/>
            <person name="Quillet E."/>
            <person name="Guyomard R."/>
            <person name="Galiana D."/>
            <person name="Bobe J."/>
            <person name="Volff J.N."/>
            <person name="Genet C."/>
            <person name="Wincker P."/>
            <person name="Jaillon O."/>
            <person name="Roest Crollius H."/>
            <person name="Guiguen Y."/>
        </authorList>
    </citation>
    <scope>NUCLEOTIDE SEQUENCE [LARGE SCALE GENOMIC DNA]</scope>
</reference>
<gene>
    <name evidence="2" type="ORF">GSONMT00067379001</name>
</gene>
<evidence type="ECO:0000313" key="3">
    <source>
        <dbReference type="Proteomes" id="UP000193380"/>
    </source>
</evidence>
<dbReference type="Gene3D" id="1.20.5.170">
    <property type="match status" value="1"/>
</dbReference>
<dbReference type="Pfam" id="PF00287">
    <property type="entry name" value="Na_K-ATPase"/>
    <property type="match status" value="1"/>
</dbReference>
<dbReference type="InterPro" id="IPR000402">
    <property type="entry name" value="Na/K_ATPase_sub_beta"/>
</dbReference>
<name>A0A060W616_ONCMY</name>
<dbReference type="PaxDb" id="8022-A0A060W616"/>
<dbReference type="STRING" id="8022.A0A060W616"/>
<protein>
    <submittedName>
        <fullName evidence="2">Uncharacterized protein</fullName>
    </submittedName>
</protein>
<dbReference type="GO" id="GO:0006813">
    <property type="term" value="P:potassium ion transport"/>
    <property type="evidence" value="ECO:0007669"/>
    <property type="project" value="InterPro"/>
</dbReference>
<evidence type="ECO:0000313" key="2">
    <source>
        <dbReference type="EMBL" id="CDQ62547.1"/>
    </source>
</evidence>
<organism evidence="2 3">
    <name type="scientific">Oncorhynchus mykiss</name>
    <name type="common">Rainbow trout</name>
    <name type="synonym">Salmo gairdneri</name>
    <dbReference type="NCBI Taxonomy" id="8022"/>
    <lineage>
        <taxon>Eukaryota</taxon>
        <taxon>Metazoa</taxon>
        <taxon>Chordata</taxon>
        <taxon>Craniata</taxon>
        <taxon>Vertebrata</taxon>
        <taxon>Euteleostomi</taxon>
        <taxon>Actinopterygii</taxon>
        <taxon>Neopterygii</taxon>
        <taxon>Teleostei</taxon>
        <taxon>Protacanthopterygii</taxon>
        <taxon>Salmoniformes</taxon>
        <taxon>Salmonidae</taxon>
        <taxon>Salmoninae</taxon>
        <taxon>Oncorhynchus</taxon>
    </lineage>
</organism>
<dbReference type="GO" id="GO:0006814">
    <property type="term" value="P:sodium ion transport"/>
    <property type="evidence" value="ECO:0007669"/>
    <property type="project" value="InterPro"/>
</dbReference>
<reference evidence="2" key="2">
    <citation type="submission" date="2014-03" db="EMBL/GenBank/DDBJ databases">
        <authorList>
            <person name="Genoscope - CEA"/>
        </authorList>
    </citation>
    <scope>NUCLEOTIDE SEQUENCE</scope>
</reference>
<proteinExistence type="predicted"/>
<dbReference type="GO" id="GO:0005890">
    <property type="term" value="C:sodium:potassium-exchanging ATPase complex"/>
    <property type="evidence" value="ECO:0007669"/>
    <property type="project" value="InterPro"/>
</dbReference>